<dbReference type="EMBL" id="RSCL01000026">
    <property type="protein sequence ID" value="RUS99341.1"/>
    <property type="molecule type" value="Genomic_DNA"/>
</dbReference>
<organism evidence="1 2">
    <name type="scientific">Dulcicalothrix desertica PCC 7102</name>
    <dbReference type="NCBI Taxonomy" id="232991"/>
    <lineage>
        <taxon>Bacteria</taxon>
        <taxon>Bacillati</taxon>
        <taxon>Cyanobacteriota</taxon>
        <taxon>Cyanophyceae</taxon>
        <taxon>Nostocales</taxon>
        <taxon>Calotrichaceae</taxon>
        <taxon>Dulcicalothrix</taxon>
    </lineage>
</organism>
<protein>
    <recommendedName>
        <fullName evidence="3">DUF4058 domain-containing protein</fullName>
    </recommendedName>
</protein>
<dbReference type="InterPro" id="IPR025132">
    <property type="entry name" value="DUF4058"/>
</dbReference>
<accession>A0A3S1AEL4</accession>
<keyword evidence="2" id="KW-1185">Reference proteome</keyword>
<sequence>MAIVQNDIQSSYRILVSRSDFRPKADLYAFNLQNSIPSFPLPLREKDSEPIFDLQNILHDLYDRASYDLVIDYTKDPVPALSNTDKDWLNTFLRENGLR</sequence>
<evidence type="ECO:0008006" key="3">
    <source>
        <dbReference type="Google" id="ProtNLM"/>
    </source>
</evidence>
<reference evidence="1" key="1">
    <citation type="submission" date="2018-12" db="EMBL/GenBank/DDBJ databases">
        <authorList>
            <person name="Will S."/>
            <person name="Neumann-Schaal M."/>
            <person name="Henke P."/>
        </authorList>
    </citation>
    <scope>NUCLEOTIDE SEQUENCE</scope>
    <source>
        <strain evidence="1">PCC 7102</strain>
    </source>
</reference>
<reference evidence="1" key="2">
    <citation type="journal article" date="2019" name="Genome Biol. Evol.">
        <title>Day and night: Metabolic profiles and evolutionary relationships of six axenic non-marine cyanobacteria.</title>
        <authorList>
            <person name="Will S.E."/>
            <person name="Henke P."/>
            <person name="Boedeker C."/>
            <person name="Huang S."/>
            <person name="Brinkmann H."/>
            <person name="Rohde M."/>
            <person name="Jarek M."/>
            <person name="Friedl T."/>
            <person name="Seufert S."/>
            <person name="Schumacher M."/>
            <person name="Overmann J."/>
            <person name="Neumann-Schaal M."/>
            <person name="Petersen J."/>
        </authorList>
    </citation>
    <scope>NUCLEOTIDE SEQUENCE [LARGE SCALE GENOMIC DNA]</scope>
    <source>
        <strain evidence="1">PCC 7102</strain>
    </source>
</reference>
<evidence type="ECO:0000313" key="1">
    <source>
        <dbReference type="EMBL" id="RUS99341.1"/>
    </source>
</evidence>
<dbReference type="Proteomes" id="UP000271624">
    <property type="component" value="Unassembled WGS sequence"/>
</dbReference>
<comment type="caution">
    <text evidence="1">The sequence shown here is derived from an EMBL/GenBank/DDBJ whole genome shotgun (WGS) entry which is preliminary data.</text>
</comment>
<evidence type="ECO:0000313" key="2">
    <source>
        <dbReference type="Proteomes" id="UP000271624"/>
    </source>
</evidence>
<dbReference type="AlphaFoldDB" id="A0A3S1AEL4"/>
<proteinExistence type="predicted"/>
<name>A0A3S1AEL4_9CYAN</name>
<gene>
    <name evidence="1" type="ORF">DSM106972_077830</name>
</gene>
<dbReference type="Pfam" id="PF13267">
    <property type="entry name" value="DUF4058"/>
    <property type="match status" value="1"/>
</dbReference>